<evidence type="ECO:0000256" key="3">
    <source>
        <dbReference type="ARBA" id="ARBA00005161"/>
    </source>
</evidence>
<dbReference type="GO" id="GO:0006207">
    <property type="term" value="P:'de novo' pyrimidine nucleobase biosynthetic process"/>
    <property type="evidence" value="ECO:0007669"/>
    <property type="project" value="InterPro"/>
</dbReference>
<dbReference type="GO" id="GO:0005743">
    <property type="term" value="C:mitochondrial inner membrane"/>
    <property type="evidence" value="ECO:0007669"/>
    <property type="project" value="UniProtKB-SubCell"/>
</dbReference>
<comment type="catalytic activity">
    <reaction evidence="12 13">
        <text>(S)-dihydroorotate + a quinone = orotate + a quinol</text>
        <dbReference type="Rhea" id="RHEA:30187"/>
        <dbReference type="ChEBI" id="CHEBI:24646"/>
        <dbReference type="ChEBI" id="CHEBI:30839"/>
        <dbReference type="ChEBI" id="CHEBI:30864"/>
        <dbReference type="ChEBI" id="CHEBI:132124"/>
        <dbReference type="EC" id="1.3.5.2"/>
    </reaction>
</comment>
<dbReference type="PROSITE" id="PS00911">
    <property type="entry name" value="DHODEHASE_1"/>
    <property type="match status" value="1"/>
</dbReference>
<dbReference type="GO" id="GO:0106430">
    <property type="term" value="F:dihydroorotate dehydrogenase (quinone) activity"/>
    <property type="evidence" value="ECO:0007669"/>
    <property type="project" value="UniProtKB-EC"/>
</dbReference>
<comment type="cofactor">
    <cofactor evidence="13">
        <name>FMN</name>
        <dbReference type="ChEBI" id="CHEBI:58210"/>
    </cofactor>
    <text evidence="13">Binds 1 FMN per subunit.</text>
</comment>
<evidence type="ECO:0000313" key="15">
    <source>
        <dbReference type="EMBL" id="VDP03789.1"/>
    </source>
</evidence>
<dbReference type="Pfam" id="PF01180">
    <property type="entry name" value="DHO_dh"/>
    <property type="match status" value="1"/>
</dbReference>
<comment type="similarity">
    <text evidence="4 13">Belongs to the dihydroorotate dehydrogenase family. Type 2 subfamily.</text>
</comment>
<evidence type="ECO:0000256" key="1">
    <source>
        <dbReference type="ARBA" id="ARBA00003125"/>
    </source>
</evidence>
<dbReference type="Proteomes" id="UP000270296">
    <property type="component" value="Unassembled WGS sequence"/>
</dbReference>
<protein>
    <recommendedName>
        <fullName evidence="6 13">Dihydroorotate dehydrogenase (quinone), mitochondrial</fullName>
        <shortName evidence="13">DHOdehase</shortName>
        <ecNumber evidence="5 13">1.3.5.2</ecNumber>
    </recommendedName>
</protein>
<keyword evidence="10 13" id="KW-0560">Oxidoreductase</keyword>
<feature type="domain" description="Dihydroorotate dehydrogenase catalytic" evidence="14">
    <location>
        <begin position="8"/>
        <end position="315"/>
    </location>
</feature>
<dbReference type="PANTHER" id="PTHR48109">
    <property type="entry name" value="DIHYDROOROTATE DEHYDROGENASE (QUINONE), MITOCHONDRIAL-RELATED"/>
    <property type="match status" value="1"/>
</dbReference>
<dbReference type="PROSITE" id="PS00912">
    <property type="entry name" value="DHODEHASE_2"/>
    <property type="match status" value="1"/>
</dbReference>
<evidence type="ECO:0000256" key="5">
    <source>
        <dbReference type="ARBA" id="ARBA00012791"/>
    </source>
</evidence>
<gene>
    <name evidence="15" type="ORF">SBAD_LOCUS4246</name>
</gene>
<dbReference type="Gene3D" id="3.20.20.70">
    <property type="entry name" value="Aldolase class I"/>
    <property type="match status" value="1"/>
</dbReference>
<reference evidence="15 16" key="2">
    <citation type="submission" date="2018-11" db="EMBL/GenBank/DDBJ databases">
        <authorList>
            <consortium name="Pathogen Informatics"/>
        </authorList>
    </citation>
    <scope>NUCLEOTIDE SEQUENCE [LARGE SCALE GENOMIC DNA]</scope>
</reference>
<dbReference type="InterPro" id="IPR012135">
    <property type="entry name" value="Dihydroorotate_DH_1_2"/>
</dbReference>
<dbReference type="InterPro" id="IPR050074">
    <property type="entry name" value="DHO_dehydrogenase"/>
</dbReference>
<dbReference type="InterPro" id="IPR005719">
    <property type="entry name" value="Dihydroorotate_DH_2"/>
</dbReference>
<keyword evidence="8 13" id="KW-0288">FMN</keyword>
<evidence type="ECO:0000313" key="17">
    <source>
        <dbReference type="WBParaSite" id="SBAD_0000443001-mRNA-1"/>
    </source>
</evidence>
<evidence type="ECO:0000259" key="14">
    <source>
        <dbReference type="Pfam" id="PF01180"/>
    </source>
</evidence>
<dbReference type="CDD" id="cd04738">
    <property type="entry name" value="DHOD_2_like"/>
    <property type="match status" value="1"/>
</dbReference>
<dbReference type="GO" id="GO:0044205">
    <property type="term" value="P:'de novo' UMP biosynthetic process"/>
    <property type="evidence" value="ECO:0007669"/>
    <property type="project" value="UniProtKB-UniPathway"/>
</dbReference>
<evidence type="ECO:0000256" key="6">
    <source>
        <dbReference type="ARBA" id="ARBA00017599"/>
    </source>
</evidence>
<name>A0A183IKV0_9BILA</name>
<dbReference type="NCBIfam" id="NF003645">
    <property type="entry name" value="PRK05286.1-2"/>
    <property type="match status" value="1"/>
</dbReference>
<comment type="pathway">
    <text evidence="3 13">Pyrimidine metabolism; UMP biosynthesis via de novo pathway; orotate from (S)-dihydroorotate (quinone route): step 1/1.</text>
</comment>
<dbReference type="UniPathway" id="UPA00070">
    <property type="reaction ID" value="UER00946"/>
</dbReference>
<evidence type="ECO:0000256" key="8">
    <source>
        <dbReference type="ARBA" id="ARBA00022643"/>
    </source>
</evidence>
<evidence type="ECO:0000256" key="2">
    <source>
        <dbReference type="ARBA" id="ARBA00004370"/>
    </source>
</evidence>
<dbReference type="AlphaFoldDB" id="A0A183IKV0"/>
<comment type="function">
    <text evidence="1">Catalyzes the conversion of dihydroorotate to orotate with quinone as electron acceptor.</text>
</comment>
<reference evidence="17" key="1">
    <citation type="submission" date="2016-06" db="UniProtKB">
        <authorList>
            <consortium name="WormBaseParasite"/>
        </authorList>
    </citation>
    <scope>IDENTIFICATION</scope>
</reference>
<evidence type="ECO:0000256" key="12">
    <source>
        <dbReference type="ARBA" id="ARBA00048639"/>
    </source>
</evidence>
<evidence type="ECO:0000256" key="10">
    <source>
        <dbReference type="ARBA" id="ARBA00023002"/>
    </source>
</evidence>
<evidence type="ECO:0000256" key="9">
    <source>
        <dbReference type="ARBA" id="ARBA00022975"/>
    </source>
</evidence>
<evidence type="ECO:0000256" key="11">
    <source>
        <dbReference type="ARBA" id="ARBA00023136"/>
    </source>
</evidence>
<dbReference type="WBParaSite" id="SBAD_0000443001-mRNA-1">
    <property type="protein sequence ID" value="SBAD_0000443001-mRNA-1"/>
    <property type="gene ID" value="SBAD_0000443001"/>
</dbReference>
<dbReference type="InterPro" id="IPR013785">
    <property type="entry name" value="Aldolase_TIM"/>
</dbReference>
<dbReference type="EMBL" id="UZAM01008207">
    <property type="protein sequence ID" value="VDP03789.1"/>
    <property type="molecule type" value="Genomic_DNA"/>
</dbReference>
<keyword evidence="16" id="KW-1185">Reference proteome</keyword>
<dbReference type="InterPro" id="IPR001295">
    <property type="entry name" value="Dihydroorotate_DH_CS"/>
</dbReference>
<dbReference type="NCBIfam" id="TIGR01036">
    <property type="entry name" value="pyrD_sub2"/>
    <property type="match status" value="1"/>
</dbReference>
<dbReference type="SUPFAM" id="SSF51395">
    <property type="entry name" value="FMN-linked oxidoreductases"/>
    <property type="match status" value="1"/>
</dbReference>
<proteinExistence type="inferred from homology"/>
<organism evidence="17">
    <name type="scientific">Soboliphyme baturini</name>
    <dbReference type="NCBI Taxonomy" id="241478"/>
    <lineage>
        <taxon>Eukaryota</taxon>
        <taxon>Metazoa</taxon>
        <taxon>Ecdysozoa</taxon>
        <taxon>Nematoda</taxon>
        <taxon>Enoplea</taxon>
        <taxon>Dorylaimia</taxon>
        <taxon>Dioctophymatida</taxon>
        <taxon>Dioctophymatoidea</taxon>
        <taxon>Soboliphymatidae</taxon>
        <taxon>Soboliphyme</taxon>
    </lineage>
</organism>
<dbReference type="PIRSF" id="PIRSF000164">
    <property type="entry name" value="DHO_oxidase"/>
    <property type="match status" value="1"/>
</dbReference>
<keyword evidence="9" id="KW-0665">Pyrimidine biosynthesis</keyword>
<dbReference type="InterPro" id="IPR005720">
    <property type="entry name" value="Dihydroorotate_DH_cat"/>
</dbReference>
<dbReference type="PANTHER" id="PTHR48109:SF4">
    <property type="entry name" value="DIHYDROOROTATE DEHYDROGENASE (QUINONE), MITOCHONDRIAL"/>
    <property type="match status" value="1"/>
</dbReference>
<keyword evidence="11" id="KW-0472">Membrane</keyword>
<comment type="subcellular location">
    <subcellularLocation>
        <location evidence="2">Membrane</location>
    </subcellularLocation>
    <subcellularLocation>
        <location evidence="13">Mitochondrion inner membrane</location>
        <topology evidence="13">Single-pass membrane protein</topology>
    </subcellularLocation>
</comment>
<dbReference type="OrthoDB" id="14784at2759"/>
<sequence>MFRKYPELEVKFFDMTLDNPIGLAAGFDKDAEAVSGLTKAGFGFVEVGTVTPLPQVGNPQPRIFRLTEDHAVINRCGFNNAGYEHVAENLRRFWASSSLSKVSRNGISTAVCVGVSLGKNRDSTDFVSDYCSGLEKFDSLADYFVLNVSSPNTYGLRNLQYKKDLQVLLKAAAKVRAANPVLQQKPVLLKVSPDLTEAEKKDIAALCLDKRSSIDGLIISNTTISRPATLRSGLSGELGGLSGAPLKYLALQCVRDFYRLTKGKVPIIGCGGIESGKDAYDFIKAGASLVQLYTAIVYNGFPVVGTVKRELSELLKQDGFSRVEDAVGTYSKGP</sequence>
<dbReference type="EC" id="1.3.5.2" evidence="5 13"/>
<evidence type="ECO:0000256" key="7">
    <source>
        <dbReference type="ARBA" id="ARBA00022630"/>
    </source>
</evidence>
<keyword evidence="7 13" id="KW-0285">Flavoprotein</keyword>
<evidence type="ECO:0000313" key="16">
    <source>
        <dbReference type="Proteomes" id="UP000270296"/>
    </source>
</evidence>
<evidence type="ECO:0000256" key="4">
    <source>
        <dbReference type="ARBA" id="ARBA00005359"/>
    </source>
</evidence>
<dbReference type="NCBIfam" id="NF003652">
    <property type="entry name" value="PRK05286.2-5"/>
    <property type="match status" value="1"/>
</dbReference>
<keyword evidence="13" id="KW-0999">Mitochondrion inner membrane</keyword>
<accession>A0A183IKV0</accession>
<evidence type="ECO:0000256" key="13">
    <source>
        <dbReference type="RuleBase" id="RU361255"/>
    </source>
</evidence>
<keyword evidence="13" id="KW-0496">Mitochondrion</keyword>